<evidence type="ECO:0000313" key="11">
    <source>
        <dbReference type="EMBL" id="SMD45593.1"/>
    </source>
</evidence>
<dbReference type="EMBL" id="LT838813">
    <property type="protein sequence ID" value="SMD45593.1"/>
    <property type="molecule type" value="Genomic_DNA"/>
</dbReference>
<keyword evidence="9" id="KW-0812">Transmembrane</keyword>
<dbReference type="InterPro" id="IPR036097">
    <property type="entry name" value="HisK_dim/P_sf"/>
</dbReference>
<dbReference type="SUPFAM" id="SSF55874">
    <property type="entry name" value="ATPase domain of HSP90 chaperone/DNA topoisomerase II/histidine kinase"/>
    <property type="match status" value="1"/>
</dbReference>
<feature type="repeat" description="TPR" evidence="7">
    <location>
        <begin position="121"/>
        <end position="154"/>
    </location>
</feature>
<keyword evidence="8" id="KW-0175">Coiled coil</keyword>
<dbReference type="PANTHER" id="PTHR43711:SF26">
    <property type="entry name" value="SENSOR HISTIDINE KINASE RCSC"/>
    <property type="match status" value="1"/>
</dbReference>
<dbReference type="InterPro" id="IPR019734">
    <property type="entry name" value="TPR_rpt"/>
</dbReference>
<evidence type="ECO:0000256" key="2">
    <source>
        <dbReference type="ARBA" id="ARBA00012438"/>
    </source>
</evidence>
<feature type="transmembrane region" description="Helical" evidence="9">
    <location>
        <begin position="359"/>
        <end position="380"/>
    </location>
</feature>
<gene>
    <name evidence="11" type="ORF">SAMN00777080_4250</name>
</gene>
<dbReference type="Pfam" id="PF02518">
    <property type="entry name" value="HATPase_c"/>
    <property type="match status" value="1"/>
</dbReference>
<evidence type="ECO:0000256" key="4">
    <source>
        <dbReference type="ARBA" id="ARBA00022679"/>
    </source>
</evidence>
<dbReference type="SUPFAM" id="SSF48452">
    <property type="entry name" value="TPR-like"/>
    <property type="match status" value="1"/>
</dbReference>
<dbReference type="Gene3D" id="1.25.40.10">
    <property type="entry name" value="Tetratricopeptide repeat domain"/>
    <property type="match status" value="2"/>
</dbReference>
<evidence type="ECO:0000313" key="12">
    <source>
        <dbReference type="Proteomes" id="UP000192333"/>
    </source>
</evidence>
<keyword evidence="9" id="KW-0472">Membrane</keyword>
<dbReference type="AlphaFoldDB" id="A0A1W2H9M8"/>
<dbReference type="Proteomes" id="UP000192333">
    <property type="component" value="Chromosome I"/>
</dbReference>
<dbReference type="RefSeq" id="WP_084122486.1">
    <property type="nucleotide sequence ID" value="NZ_LT838813.1"/>
</dbReference>
<organism evidence="11 12">
    <name type="scientific">Aquiflexum balticum DSM 16537</name>
    <dbReference type="NCBI Taxonomy" id="758820"/>
    <lineage>
        <taxon>Bacteria</taxon>
        <taxon>Pseudomonadati</taxon>
        <taxon>Bacteroidota</taxon>
        <taxon>Cytophagia</taxon>
        <taxon>Cytophagales</taxon>
        <taxon>Cyclobacteriaceae</taxon>
        <taxon>Aquiflexum</taxon>
    </lineage>
</organism>
<feature type="coiled-coil region" evidence="8">
    <location>
        <begin position="381"/>
        <end position="418"/>
    </location>
</feature>
<dbReference type="OrthoDB" id="1269247at2"/>
<feature type="repeat" description="TPR" evidence="7">
    <location>
        <begin position="241"/>
        <end position="274"/>
    </location>
</feature>
<dbReference type="SMART" id="SM00028">
    <property type="entry name" value="TPR"/>
    <property type="match status" value="5"/>
</dbReference>
<dbReference type="InterPro" id="IPR004358">
    <property type="entry name" value="Sig_transdc_His_kin-like_C"/>
</dbReference>
<keyword evidence="5 11" id="KW-0418">Kinase</keyword>
<reference evidence="12" key="1">
    <citation type="submission" date="2017-04" db="EMBL/GenBank/DDBJ databases">
        <authorList>
            <person name="Varghese N."/>
            <person name="Submissions S."/>
        </authorList>
    </citation>
    <scope>NUCLEOTIDE SEQUENCE [LARGE SCALE GENOMIC DNA]</scope>
    <source>
        <strain evidence="12">DSM 16537</strain>
    </source>
</reference>
<dbReference type="STRING" id="758820.SAMN00777080_4250"/>
<dbReference type="Gene3D" id="1.10.287.130">
    <property type="match status" value="1"/>
</dbReference>
<keyword evidence="3" id="KW-0597">Phosphoprotein</keyword>
<protein>
    <recommendedName>
        <fullName evidence="2">histidine kinase</fullName>
        <ecNumber evidence="2">2.7.13.3</ecNumber>
    </recommendedName>
</protein>
<dbReference type="EC" id="2.7.13.3" evidence="2"/>
<evidence type="ECO:0000259" key="10">
    <source>
        <dbReference type="PROSITE" id="PS50109"/>
    </source>
</evidence>
<dbReference type="PRINTS" id="PR00344">
    <property type="entry name" value="BCTRLSENSOR"/>
</dbReference>
<dbReference type="SMART" id="SM00388">
    <property type="entry name" value="HisKA"/>
    <property type="match status" value="1"/>
</dbReference>
<dbReference type="GO" id="GO:0000155">
    <property type="term" value="F:phosphorelay sensor kinase activity"/>
    <property type="evidence" value="ECO:0007669"/>
    <property type="project" value="InterPro"/>
</dbReference>
<dbReference type="PROSITE" id="PS50005">
    <property type="entry name" value="TPR"/>
    <property type="match status" value="2"/>
</dbReference>
<dbReference type="PANTHER" id="PTHR43711">
    <property type="entry name" value="TWO-COMPONENT HISTIDINE KINASE"/>
    <property type="match status" value="1"/>
</dbReference>
<dbReference type="InterPro" id="IPR050736">
    <property type="entry name" value="Sensor_HK_Regulatory"/>
</dbReference>
<dbReference type="InterPro" id="IPR005467">
    <property type="entry name" value="His_kinase_dom"/>
</dbReference>
<dbReference type="Pfam" id="PF13424">
    <property type="entry name" value="TPR_12"/>
    <property type="match status" value="1"/>
</dbReference>
<evidence type="ECO:0000256" key="3">
    <source>
        <dbReference type="ARBA" id="ARBA00022553"/>
    </source>
</evidence>
<dbReference type="Gene3D" id="3.30.565.10">
    <property type="entry name" value="Histidine kinase-like ATPase, C-terminal domain"/>
    <property type="match status" value="1"/>
</dbReference>
<dbReference type="PROSITE" id="PS50109">
    <property type="entry name" value="HIS_KIN"/>
    <property type="match status" value="1"/>
</dbReference>
<keyword evidence="4" id="KW-0808">Transferase</keyword>
<comment type="catalytic activity">
    <reaction evidence="1">
        <text>ATP + protein L-histidine = ADP + protein N-phospho-L-histidine.</text>
        <dbReference type="EC" id="2.7.13.3"/>
    </reaction>
</comment>
<name>A0A1W2H9M8_9BACT</name>
<dbReference type="SMART" id="SM00387">
    <property type="entry name" value="HATPase_c"/>
    <property type="match status" value="1"/>
</dbReference>
<dbReference type="InterPro" id="IPR003661">
    <property type="entry name" value="HisK_dim/P_dom"/>
</dbReference>
<dbReference type="InterPro" id="IPR036890">
    <property type="entry name" value="HATPase_C_sf"/>
</dbReference>
<proteinExistence type="predicted"/>
<evidence type="ECO:0000256" key="7">
    <source>
        <dbReference type="PROSITE-ProRule" id="PRU00339"/>
    </source>
</evidence>
<dbReference type="InterPro" id="IPR003594">
    <property type="entry name" value="HATPase_dom"/>
</dbReference>
<sequence>MIRIILFGLMSFIMTIDLFAQMQEVDSLNKIVLTENNDADRLNTLNRITFLIREKDTQQALKWGIQAESLALSLGDSLQLMKAKGNLGWVYYRLGIWDKSFRYSKDAYLLGLKFEDEFETGMALNNLGALYYQRKNFTEAIKSFREAYQLGLEIDDSFLTIRSLNNLALNLSFVGELDSALYFARTALQSNKNENLIYFTSFSNRVIGDIFLAKSELDSAIKTYEYALSVASHHRLKTFEASVFHRLGKAYFLKGDLDKSLDYLGKGRKVSEENGYREELIETFQVLASVYHSLGDVSTAYQYHKLFAELKDKREDEIDEDRMSLLQAMLEVEKSEAEISYLKIENSLKELELKSIKRMVIMGGLAIIICVTLLAWLFIFNKKLKRANERLKAKRILLDKQKKEIELKSEELSESNSMKNRILSILGHDLKSPVAQLKGVLDLLHSQELTKEEFEGISHILKRNVDGLFENIDNILSWSKSQMEGFNVHLAPTNLIKVIKPCLDLLNHQAISKEIIINLVVDDKEMVVVDQDLLQIVVRNLLSNAIKFSKKGSKIDIYSFREGELLNLVIQDHGLGMSEIQLETILNGQVSLLESSVGTEKEKGTGLGLNLSKGFLDLMGGKFSMVSKKGEGTTVTISLQGVGVKQVQLMN</sequence>
<evidence type="ECO:0000256" key="5">
    <source>
        <dbReference type="ARBA" id="ARBA00022777"/>
    </source>
</evidence>
<dbReference type="InterPro" id="IPR011990">
    <property type="entry name" value="TPR-like_helical_dom_sf"/>
</dbReference>
<evidence type="ECO:0000256" key="1">
    <source>
        <dbReference type="ARBA" id="ARBA00000085"/>
    </source>
</evidence>
<evidence type="ECO:0000256" key="6">
    <source>
        <dbReference type="ARBA" id="ARBA00023012"/>
    </source>
</evidence>
<keyword evidence="7" id="KW-0802">TPR repeat</keyword>
<evidence type="ECO:0000256" key="9">
    <source>
        <dbReference type="SAM" id="Phobius"/>
    </source>
</evidence>
<feature type="domain" description="Histidine kinase" evidence="10">
    <location>
        <begin position="425"/>
        <end position="643"/>
    </location>
</feature>
<keyword evidence="12" id="KW-1185">Reference proteome</keyword>
<dbReference type="CDD" id="cd00082">
    <property type="entry name" value="HisKA"/>
    <property type="match status" value="1"/>
</dbReference>
<accession>A0A1W2H9M8</accession>
<keyword evidence="6" id="KW-0902">Two-component regulatory system</keyword>
<keyword evidence="9" id="KW-1133">Transmembrane helix</keyword>
<evidence type="ECO:0000256" key="8">
    <source>
        <dbReference type="SAM" id="Coils"/>
    </source>
</evidence>
<dbReference type="SUPFAM" id="SSF47384">
    <property type="entry name" value="Homodimeric domain of signal transducing histidine kinase"/>
    <property type="match status" value="1"/>
</dbReference>